<dbReference type="OrthoDB" id="5409682at2"/>
<dbReference type="Gene3D" id="2.40.170.20">
    <property type="entry name" value="TonB-dependent receptor, beta-barrel domain"/>
    <property type="match status" value="1"/>
</dbReference>
<evidence type="ECO:0000256" key="3">
    <source>
        <dbReference type="ARBA" id="ARBA00023237"/>
    </source>
</evidence>
<dbReference type="SUPFAM" id="SSF56935">
    <property type="entry name" value="Porins"/>
    <property type="match status" value="1"/>
</dbReference>
<feature type="region of interest" description="Disordered" evidence="4">
    <location>
        <begin position="25"/>
        <end position="72"/>
    </location>
</feature>
<sequence>MTKFKPFMATALCLIPGAAFAQETRQEAPQHSMLPPVTVQQPKKKTVQPVKKSPSQQDIQAGTGGTSATAGGSGTAVGALIKSDLVADSVTNPYRVAPSSQPHTQTFTRQDIENLHPENVFDLLSHATGVQATYQGRKRPFNLFIRGDSNFAYVIDGAYVPSFVGGRILQSLPVSAIEQVDIVRDASALTLGPLVDFASASGALNSGFIVIRTRRPEKTEAEVSTSVATYGTYKTNAFAGTTFERDGWTGYMAGFGGYATTDGPDDWNKWAEGKTGFGKFGLGYGGFFTETMIYKDHSAFGFQRTDISSLSDQKWSYDPINTLFITSNSRLAWNSANTTLLTVSMNEVTQDNVMAYYSGKATTTNHEVDQTETVNLRHRIKLDTTMLEAGGQYVHWHSPYGEMFWSGYEREEETLSAYANVEQKFFNDRLTLDASARVDDHTIDKGIELYTEATASGLKSLSYFHDRELPLATSYSTGASFVVIPNVTVSGRYSHAEQGGVSDIALDGVELSPEKQDKWEVAVAARAADYFIPTLTYFDTQVENEKVPVKYKTVNGYSVPIWGESDTHRAGVELAVKGTLLAEFWPGKLTYSTGWTHLTVADATDDIYYASIKPRDIVNVTLTEEWGPYFGTISANYVSPYKSNFKETKAGVYYDVGNYTVVDLNIGRKFRFGDYDSKVTAFGRNITDEEYATTRGYQAIGATYGLEFSVKY</sequence>
<feature type="domain" description="TonB-dependent receptor plug" evidence="6">
    <location>
        <begin position="104"/>
        <end position="192"/>
    </location>
</feature>
<evidence type="ECO:0000313" key="8">
    <source>
        <dbReference type="Proteomes" id="UP000001399"/>
    </source>
</evidence>
<dbReference type="InterPro" id="IPR036942">
    <property type="entry name" value="Beta-barrel_TonB_sf"/>
</dbReference>
<gene>
    <name evidence="7" type="ordered locus">Rvan_3480</name>
</gene>
<name>E3I411_RHOVT</name>
<proteinExistence type="predicted"/>
<evidence type="ECO:0000256" key="4">
    <source>
        <dbReference type="SAM" id="MobiDB-lite"/>
    </source>
</evidence>
<dbReference type="Gene3D" id="2.170.130.10">
    <property type="entry name" value="TonB-dependent receptor, plug domain"/>
    <property type="match status" value="1"/>
</dbReference>
<dbReference type="AlphaFoldDB" id="E3I411"/>
<dbReference type="KEGG" id="rva:Rvan_3480"/>
<dbReference type="HOGENOM" id="CLU_025327_0_0_5"/>
<dbReference type="InterPro" id="IPR037066">
    <property type="entry name" value="Plug_dom_sf"/>
</dbReference>
<feature type="chain" id="PRO_5003171960" evidence="5">
    <location>
        <begin position="22"/>
        <end position="712"/>
    </location>
</feature>
<dbReference type="EMBL" id="CP002292">
    <property type="protein sequence ID" value="ADP72660.1"/>
    <property type="molecule type" value="Genomic_DNA"/>
</dbReference>
<keyword evidence="2" id="KW-0472">Membrane</keyword>
<protein>
    <submittedName>
        <fullName evidence="7">TonB-dependent receptor plug</fullName>
    </submittedName>
</protein>
<evidence type="ECO:0000313" key="7">
    <source>
        <dbReference type="EMBL" id="ADP72660.1"/>
    </source>
</evidence>
<keyword evidence="3" id="KW-0998">Cell outer membrane</keyword>
<feature type="compositionally biased region" description="Low complexity" evidence="4">
    <location>
        <begin position="35"/>
        <end position="55"/>
    </location>
</feature>
<dbReference type="InterPro" id="IPR012910">
    <property type="entry name" value="Plug_dom"/>
</dbReference>
<comment type="subcellular location">
    <subcellularLocation>
        <location evidence="1">Cell outer membrane</location>
    </subcellularLocation>
</comment>
<dbReference type="GO" id="GO:0009279">
    <property type="term" value="C:cell outer membrane"/>
    <property type="evidence" value="ECO:0007669"/>
    <property type="project" value="UniProtKB-SubCell"/>
</dbReference>
<keyword evidence="8" id="KW-1185">Reference proteome</keyword>
<dbReference type="eggNOG" id="COG4206">
    <property type="taxonomic scope" value="Bacteria"/>
</dbReference>
<evidence type="ECO:0000256" key="2">
    <source>
        <dbReference type="ARBA" id="ARBA00023136"/>
    </source>
</evidence>
<keyword evidence="7" id="KW-0675">Receptor</keyword>
<dbReference type="Proteomes" id="UP000001399">
    <property type="component" value="Chromosome"/>
</dbReference>
<organism evidence="7 8">
    <name type="scientific">Rhodomicrobium vannielii (strain ATCC 17100 / DSM 162 / LMG 4299 / NCIMB 10020 / ATH 3.1.1)</name>
    <dbReference type="NCBI Taxonomy" id="648757"/>
    <lineage>
        <taxon>Bacteria</taxon>
        <taxon>Pseudomonadati</taxon>
        <taxon>Pseudomonadota</taxon>
        <taxon>Alphaproteobacteria</taxon>
        <taxon>Hyphomicrobiales</taxon>
        <taxon>Hyphomicrobiaceae</taxon>
        <taxon>Rhodomicrobium</taxon>
    </lineage>
</organism>
<accession>E3I411</accession>
<reference evidence="8" key="1">
    <citation type="journal article" date="2011" name="J. Bacteriol.">
        <title>Genome sequences of eight morphologically diverse alphaproteobacteria.</title>
        <authorList>
            <consortium name="US DOE Joint Genome Institute"/>
            <person name="Brown P.J."/>
            <person name="Kysela D.T."/>
            <person name="Buechlein A."/>
            <person name="Hemmerich C."/>
            <person name="Brun Y.V."/>
        </authorList>
    </citation>
    <scope>NUCLEOTIDE SEQUENCE [LARGE SCALE GENOMIC DNA]</scope>
    <source>
        <strain evidence="8">ATCC 17100 / ATH 3.1.1 / DSM 162 / LMG 4299</strain>
    </source>
</reference>
<dbReference type="Pfam" id="PF07715">
    <property type="entry name" value="Plug"/>
    <property type="match status" value="1"/>
</dbReference>
<evidence type="ECO:0000259" key="6">
    <source>
        <dbReference type="Pfam" id="PF07715"/>
    </source>
</evidence>
<evidence type="ECO:0000256" key="1">
    <source>
        <dbReference type="ARBA" id="ARBA00004442"/>
    </source>
</evidence>
<feature type="signal peptide" evidence="5">
    <location>
        <begin position="1"/>
        <end position="21"/>
    </location>
</feature>
<evidence type="ECO:0000256" key="5">
    <source>
        <dbReference type="SAM" id="SignalP"/>
    </source>
</evidence>
<keyword evidence="5" id="KW-0732">Signal</keyword>